<reference evidence="1 2" key="1">
    <citation type="submission" date="2024-01" db="EMBL/GenBank/DDBJ databases">
        <title>Hyphobacterium bacterium isolated from marine sediment.</title>
        <authorList>
            <person name="Zhao S."/>
        </authorList>
    </citation>
    <scope>NUCLEOTIDE SEQUENCE [LARGE SCALE GENOMIC DNA]</scope>
    <source>
        <strain evidence="2">HN65</strain>
    </source>
</reference>
<sequence>MAREIRIGGVPTDSAANAANIAVRDWLETQARIAAYWRDILVDQNGDLDLIEALDAHALFLRSATG</sequence>
<evidence type="ECO:0000313" key="1">
    <source>
        <dbReference type="EMBL" id="MEE2525499.1"/>
    </source>
</evidence>
<gene>
    <name evidence="1" type="ORF">V0U79_03915</name>
</gene>
<name>A0ABU7LNK9_9PROT</name>
<protein>
    <submittedName>
        <fullName evidence="1">Uncharacterized protein</fullName>
    </submittedName>
</protein>
<organism evidence="1 2">
    <name type="scientific">Hyphobacterium lacteum</name>
    <dbReference type="NCBI Taxonomy" id="3116575"/>
    <lineage>
        <taxon>Bacteria</taxon>
        <taxon>Pseudomonadati</taxon>
        <taxon>Pseudomonadota</taxon>
        <taxon>Alphaproteobacteria</taxon>
        <taxon>Maricaulales</taxon>
        <taxon>Maricaulaceae</taxon>
        <taxon>Hyphobacterium</taxon>
    </lineage>
</organism>
<dbReference type="RefSeq" id="WP_330198161.1">
    <property type="nucleotide sequence ID" value="NZ_JAZDRP010000002.1"/>
</dbReference>
<proteinExistence type="predicted"/>
<dbReference type="Proteomes" id="UP001354971">
    <property type="component" value="Unassembled WGS sequence"/>
</dbReference>
<dbReference type="EMBL" id="JAZDRP010000002">
    <property type="protein sequence ID" value="MEE2525499.1"/>
    <property type="molecule type" value="Genomic_DNA"/>
</dbReference>
<accession>A0ABU7LNK9</accession>
<comment type="caution">
    <text evidence="1">The sequence shown here is derived from an EMBL/GenBank/DDBJ whole genome shotgun (WGS) entry which is preliminary data.</text>
</comment>
<keyword evidence="2" id="KW-1185">Reference proteome</keyword>
<evidence type="ECO:0000313" key="2">
    <source>
        <dbReference type="Proteomes" id="UP001354971"/>
    </source>
</evidence>